<evidence type="ECO:0000313" key="2">
    <source>
        <dbReference type="EMBL" id="KHS46726.1"/>
    </source>
</evidence>
<gene>
    <name evidence="2" type="ORF">NJ75_01962</name>
</gene>
<evidence type="ECO:0000313" key="3">
    <source>
        <dbReference type="Proteomes" id="UP000031338"/>
    </source>
</evidence>
<organism evidence="2 3">
    <name type="scientific">Novosphingobium subterraneum</name>
    <dbReference type="NCBI Taxonomy" id="48936"/>
    <lineage>
        <taxon>Bacteria</taxon>
        <taxon>Pseudomonadati</taxon>
        <taxon>Pseudomonadota</taxon>
        <taxon>Alphaproteobacteria</taxon>
        <taxon>Sphingomonadales</taxon>
        <taxon>Sphingomonadaceae</taxon>
        <taxon>Novosphingobium</taxon>
    </lineage>
</organism>
<reference evidence="2 3" key="1">
    <citation type="submission" date="2014-10" db="EMBL/GenBank/DDBJ databases">
        <title>Draft genome sequence of Novosphingobium subterraneum DSM 12447.</title>
        <authorList>
            <person name="Gan H.M."/>
            <person name="Gan H.Y."/>
            <person name="Savka M.A."/>
        </authorList>
    </citation>
    <scope>NUCLEOTIDE SEQUENCE [LARGE SCALE GENOMIC DNA]</scope>
    <source>
        <strain evidence="2 3">DSM 12447</strain>
    </source>
</reference>
<proteinExistence type="predicted"/>
<dbReference type="EMBL" id="JRVC01000008">
    <property type="protein sequence ID" value="KHS46726.1"/>
    <property type="molecule type" value="Genomic_DNA"/>
</dbReference>
<dbReference type="RefSeq" id="WP_039333870.1">
    <property type="nucleotide sequence ID" value="NZ_JRVC01000008.1"/>
</dbReference>
<protein>
    <recommendedName>
        <fullName evidence="4">Spore coat protein U domain-containing protein</fullName>
    </recommendedName>
</protein>
<keyword evidence="1" id="KW-0732">Signal</keyword>
<dbReference type="AlphaFoldDB" id="A0A0B8ZKH4"/>
<keyword evidence="3" id="KW-1185">Reference proteome</keyword>
<feature type="signal peptide" evidence="1">
    <location>
        <begin position="1"/>
        <end position="23"/>
    </location>
</feature>
<dbReference type="Proteomes" id="UP000031338">
    <property type="component" value="Unassembled WGS sequence"/>
</dbReference>
<feature type="chain" id="PRO_5002127088" description="Spore coat protein U domain-containing protein" evidence="1">
    <location>
        <begin position="24"/>
        <end position="204"/>
    </location>
</feature>
<evidence type="ECO:0000256" key="1">
    <source>
        <dbReference type="SAM" id="SignalP"/>
    </source>
</evidence>
<evidence type="ECO:0008006" key="4">
    <source>
        <dbReference type="Google" id="ProtNLM"/>
    </source>
</evidence>
<dbReference type="STRING" id="48936.NJ75_01962"/>
<name>A0A0B8ZKH4_9SPHN</name>
<sequence length="204" mass="20071">MLMHKIRIGLTAIAATCPSAVLAQSTIAGPTAYAGGTPVSLTLPVTASVGGRCGFAIGGAPSGSFDAGQIDQSGWSNQFPFTLNCNGAARVAVTSANGGLRSGTQPSEPGYTGIAPYLVTLNLVGTGGGSVTDQCEAATLSITAGTPCSFIGPATQSQGLRVAPSSQNLAGAYLQISAPAYAGPSVLVQGTYSDTLTVTVSAAL</sequence>
<accession>A0A0B8ZKH4</accession>
<comment type="caution">
    <text evidence="2">The sequence shown here is derived from an EMBL/GenBank/DDBJ whole genome shotgun (WGS) entry which is preliminary data.</text>
</comment>